<evidence type="ECO:0000256" key="4">
    <source>
        <dbReference type="ARBA" id="ARBA00022833"/>
    </source>
</evidence>
<dbReference type="SUPFAM" id="SSF51069">
    <property type="entry name" value="Carbonic anhydrase"/>
    <property type="match status" value="1"/>
</dbReference>
<dbReference type="InterPro" id="IPR036398">
    <property type="entry name" value="CA_dom_sf"/>
</dbReference>
<dbReference type="InterPro" id="IPR001148">
    <property type="entry name" value="CA_dom"/>
</dbReference>
<dbReference type="Gene3D" id="3.10.200.10">
    <property type="entry name" value="Alpha carbonic anhydrase"/>
    <property type="match status" value="1"/>
</dbReference>
<dbReference type="Pfam" id="PF00194">
    <property type="entry name" value="Carb_anhydrase"/>
    <property type="match status" value="1"/>
</dbReference>
<reference evidence="8" key="2">
    <citation type="journal article" date="2023" name="Pathogens">
        <title>Pathological Features and Genomic Characterization of an Actinobacillus equuli subsp. equuli Bearing Unique Virulence-Associated Genes from an Adult Horse with Pleuropneumonia.</title>
        <authorList>
            <person name="Kamali M."/>
            <person name="Carossino M."/>
            <person name="Del Piero F."/>
            <person name="Peak L."/>
            <person name="Mitchell M.S."/>
            <person name="Willette J."/>
            <person name="Baker R."/>
            <person name="Li F."/>
            <person name="Kenez A."/>
            <person name="Balasuriya U.B.R."/>
            <person name="Go Y.Y."/>
        </authorList>
    </citation>
    <scope>NUCLEOTIDE SEQUENCE</scope>
    <source>
        <strain evidence="8">4524</strain>
    </source>
</reference>
<evidence type="ECO:0000313" key="9">
    <source>
        <dbReference type="Proteomes" id="UP001142444"/>
    </source>
</evidence>
<reference evidence="8" key="1">
    <citation type="submission" date="2022-11" db="EMBL/GenBank/DDBJ databases">
        <authorList>
            <person name="Kamali M."/>
            <person name="Peak L."/>
            <person name="Go Y.Y."/>
            <person name="Balasuriya U.B.R."/>
            <person name="Carossino M."/>
        </authorList>
    </citation>
    <scope>NUCLEOTIDE SEQUENCE</scope>
    <source>
        <strain evidence="8">4524</strain>
    </source>
</reference>
<dbReference type="InterPro" id="IPR041891">
    <property type="entry name" value="Alpha_CA_prokaryot-like"/>
</dbReference>
<dbReference type="CDD" id="cd03124">
    <property type="entry name" value="alpha_CA_prokaryotic_like"/>
    <property type="match status" value="1"/>
</dbReference>
<dbReference type="KEGG" id="aeu:ACEE_08635"/>
<dbReference type="PANTHER" id="PTHR18952:SF265">
    <property type="entry name" value="CARBONIC ANHYDRASE"/>
    <property type="match status" value="1"/>
</dbReference>
<keyword evidence="5" id="KW-0456">Lyase</keyword>
<evidence type="ECO:0000256" key="3">
    <source>
        <dbReference type="ARBA" id="ARBA00022723"/>
    </source>
</evidence>
<comment type="caution">
    <text evidence="8">The sequence shown here is derived from an EMBL/GenBank/DDBJ whole genome shotgun (WGS) entry which is preliminary data.</text>
</comment>
<dbReference type="SMART" id="SM01057">
    <property type="entry name" value="Carb_anhydrase"/>
    <property type="match status" value="1"/>
</dbReference>
<sequence>MKKHLLLSTVLIALSNFTYGDSHPHWSYEGDSSPSHWGTIDESFKLCQIGKNQSPVDLSQAIASTKQHLTLSSSLSGEYQIENNGHTLQATPTQAVSPIQLDNKQFILKQFHFHTPSEHTFKRKHFPIEAHFVHQSAQGELAVLAVMFKQGEENPALTPLITKILAKGETTKSILNPQQLLPKNQEYFRLNGSLTTPPCSEGVNWVVFKTPLAASKAQIDAMKKIIGQENNRPIQPVNSRIVIEENK</sequence>
<dbReference type="GO" id="GO:0008270">
    <property type="term" value="F:zinc ion binding"/>
    <property type="evidence" value="ECO:0007669"/>
    <property type="project" value="InterPro"/>
</dbReference>
<dbReference type="PROSITE" id="PS51144">
    <property type="entry name" value="ALPHA_CA_2"/>
    <property type="match status" value="1"/>
</dbReference>
<dbReference type="EC" id="4.2.1.1" evidence="2"/>
<dbReference type="GeneID" id="92743575"/>
<accession>A0A0A7MH17</accession>
<gene>
    <name evidence="8" type="ORF">OQ257_09095</name>
</gene>
<dbReference type="PANTHER" id="PTHR18952">
    <property type="entry name" value="CARBONIC ANHYDRASE"/>
    <property type="match status" value="1"/>
</dbReference>
<organism evidence="8 9">
    <name type="scientific">Actinobacillus equuli subsp. equuli</name>
    <dbReference type="NCBI Taxonomy" id="202947"/>
    <lineage>
        <taxon>Bacteria</taxon>
        <taxon>Pseudomonadati</taxon>
        <taxon>Pseudomonadota</taxon>
        <taxon>Gammaproteobacteria</taxon>
        <taxon>Pasteurellales</taxon>
        <taxon>Pasteurellaceae</taxon>
        <taxon>Actinobacillus</taxon>
    </lineage>
</organism>
<evidence type="ECO:0000256" key="5">
    <source>
        <dbReference type="ARBA" id="ARBA00023239"/>
    </source>
</evidence>
<evidence type="ECO:0000313" key="8">
    <source>
        <dbReference type="EMBL" id="MDE8035318.1"/>
    </source>
</evidence>
<dbReference type="EMBL" id="JAPHVQ010000009">
    <property type="protein sequence ID" value="MDE8035318.1"/>
    <property type="molecule type" value="Genomic_DNA"/>
</dbReference>
<dbReference type="InterPro" id="IPR023561">
    <property type="entry name" value="Carbonic_anhydrase_a-class"/>
</dbReference>
<evidence type="ECO:0000256" key="1">
    <source>
        <dbReference type="ARBA" id="ARBA00010718"/>
    </source>
</evidence>
<keyword evidence="9" id="KW-1185">Reference proteome</keyword>
<comment type="similarity">
    <text evidence="1">Belongs to the alpha-carbonic anhydrase family.</text>
</comment>
<feature type="domain" description="Alpha-carbonic anhydrase" evidence="7">
    <location>
        <begin position="24"/>
        <end position="246"/>
    </location>
</feature>
<dbReference type="AlphaFoldDB" id="A0A0A7MH17"/>
<evidence type="ECO:0000256" key="2">
    <source>
        <dbReference type="ARBA" id="ARBA00012925"/>
    </source>
</evidence>
<evidence type="ECO:0000256" key="6">
    <source>
        <dbReference type="ARBA" id="ARBA00048348"/>
    </source>
</evidence>
<keyword evidence="4" id="KW-0862">Zinc</keyword>
<protein>
    <recommendedName>
        <fullName evidence="2">carbonic anhydrase</fullName>
        <ecNumber evidence="2">4.2.1.1</ecNumber>
    </recommendedName>
</protein>
<name>A0A0A7MH17_ACTEU</name>
<dbReference type="RefSeq" id="WP_081978376.1">
    <property type="nucleotide sequence ID" value="NZ_CBCRTM010000008.1"/>
</dbReference>
<dbReference type="Proteomes" id="UP001142444">
    <property type="component" value="Unassembled WGS sequence"/>
</dbReference>
<dbReference type="GO" id="GO:0004089">
    <property type="term" value="F:carbonate dehydratase activity"/>
    <property type="evidence" value="ECO:0007669"/>
    <property type="project" value="UniProtKB-EC"/>
</dbReference>
<evidence type="ECO:0000259" key="7">
    <source>
        <dbReference type="PROSITE" id="PS51144"/>
    </source>
</evidence>
<keyword evidence="3" id="KW-0479">Metal-binding</keyword>
<proteinExistence type="inferred from homology"/>
<comment type="catalytic activity">
    <reaction evidence="6">
        <text>hydrogencarbonate + H(+) = CO2 + H2O</text>
        <dbReference type="Rhea" id="RHEA:10748"/>
        <dbReference type="ChEBI" id="CHEBI:15377"/>
        <dbReference type="ChEBI" id="CHEBI:15378"/>
        <dbReference type="ChEBI" id="CHEBI:16526"/>
        <dbReference type="ChEBI" id="CHEBI:17544"/>
        <dbReference type="EC" id="4.2.1.1"/>
    </reaction>
</comment>